<feature type="compositionally biased region" description="Basic and acidic residues" evidence="1">
    <location>
        <begin position="134"/>
        <end position="148"/>
    </location>
</feature>
<dbReference type="RefSeq" id="WP_338549594.1">
    <property type="nucleotide sequence ID" value="NZ_CP146069.1"/>
</dbReference>
<proteinExistence type="predicted"/>
<evidence type="ECO:0000313" key="3">
    <source>
        <dbReference type="EMBL" id="WWR46747.1"/>
    </source>
</evidence>
<feature type="region of interest" description="Disordered" evidence="1">
    <location>
        <begin position="134"/>
        <end position="176"/>
    </location>
</feature>
<sequence>MNRRGFGKLIFGSGLVAAIPASVASAATLAPARRSKYIFAVALAHNRVNLTADMIVDVFKVRPSTAKRLMGQLVRNGVVDAPKANGVATLAKSLQRVVPEIVEYKPGGGYIVKGRLDELTTKAKKVTNEALDLIKDESSNEHESETEPAHSAQKTVTSLDDDLELQVASDEVHSVE</sequence>
<feature type="chain" id="PRO_5046528155" evidence="2">
    <location>
        <begin position="27"/>
        <end position="176"/>
    </location>
</feature>
<keyword evidence="2" id="KW-0732">Signal</keyword>
<feature type="signal peptide" evidence="2">
    <location>
        <begin position="1"/>
        <end position="26"/>
    </location>
</feature>
<evidence type="ECO:0000256" key="1">
    <source>
        <dbReference type="SAM" id="MobiDB-lite"/>
    </source>
</evidence>
<keyword evidence="4" id="KW-1185">Reference proteome</keyword>
<accession>A0ABZ2HHG8</accession>
<dbReference type="EMBL" id="CP146069">
    <property type="protein sequence ID" value="WWR46747.1"/>
    <property type="molecule type" value="Genomic_DNA"/>
</dbReference>
<evidence type="ECO:0000313" key="4">
    <source>
        <dbReference type="Proteomes" id="UP001364156"/>
    </source>
</evidence>
<gene>
    <name evidence="3" type="ORF">RZ517_00765</name>
</gene>
<reference evidence="3 4" key="1">
    <citation type="submission" date="2023-10" db="EMBL/GenBank/DDBJ databases">
        <title>Roseovarius strain S88 nov., isolated from a marine algae.</title>
        <authorList>
            <person name="Lee M.W."/>
            <person name="Lee J.K."/>
            <person name="Kim J.M."/>
            <person name="Choi D.G."/>
            <person name="Baek J.H."/>
            <person name="Bayburt H."/>
            <person name="Jung J.J."/>
            <person name="Han D.M."/>
            <person name="Jeon C.O."/>
        </authorList>
    </citation>
    <scope>NUCLEOTIDE SEQUENCE [LARGE SCALE GENOMIC DNA]</scope>
    <source>
        <strain evidence="3 4">S88</strain>
    </source>
</reference>
<protein>
    <submittedName>
        <fullName evidence="3">Uncharacterized protein</fullName>
    </submittedName>
</protein>
<organism evidence="3 4">
    <name type="scientific">Roseovarius phycicola</name>
    <dbReference type="NCBI Taxonomy" id="3080976"/>
    <lineage>
        <taxon>Bacteria</taxon>
        <taxon>Pseudomonadati</taxon>
        <taxon>Pseudomonadota</taxon>
        <taxon>Alphaproteobacteria</taxon>
        <taxon>Rhodobacterales</taxon>
        <taxon>Roseobacteraceae</taxon>
        <taxon>Roseovarius</taxon>
    </lineage>
</organism>
<dbReference type="Proteomes" id="UP001364156">
    <property type="component" value="Chromosome"/>
</dbReference>
<evidence type="ECO:0000256" key="2">
    <source>
        <dbReference type="SAM" id="SignalP"/>
    </source>
</evidence>
<name>A0ABZ2HHG8_9RHOB</name>